<gene>
    <name evidence="2" type="ORF">ALP40_03559</name>
</gene>
<proteinExistence type="predicted"/>
<feature type="compositionally biased region" description="Basic and acidic residues" evidence="1">
    <location>
        <begin position="25"/>
        <end position="42"/>
    </location>
</feature>
<sequence length="328" mass="37645">MMKLLHQLKSWLGQKTLTQQPNDVTEPRPVGDDKTLPRGEQHPDLMPALQEQKPLLVSPPSCPPLTDKEAPLLARYHAYIAEVEHADTAERLEQTESQREEGRTLASALFSRALDLATSKAGEPSPDIYWLMQSAAIASLFADGVHCEAFLKYQKEVHHYKHRLLTERQVWAFDIYVSHRFPKKPLPLLFHPSRETRLPYEPVPGPEEIDELLSYLPRLYPDGAAIETHIYKEGEYWPTYFEVVNDFFKAVAKACWCDLNYPNHRPYDKLASPEYIAQANMADIQTLLTYCIRGERFGDGHHAQMIKEGYILRILTRLAQLRAGEAQQ</sequence>
<evidence type="ECO:0000256" key="1">
    <source>
        <dbReference type="SAM" id="MobiDB-lite"/>
    </source>
</evidence>
<accession>A0A3M5P0T5</accession>
<reference evidence="2 3" key="1">
    <citation type="submission" date="2018-08" db="EMBL/GenBank/DDBJ databases">
        <title>Recombination of ecologically and evolutionarily significant loci maintains genetic cohesion in the Pseudomonas syringae species complex.</title>
        <authorList>
            <person name="Dillon M."/>
            <person name="Thakur S."/>
            <person name="Almeida R.N.D."/>
            <person name="Weir B.S."/>
            <person name="Guttman D.S."/>
        </authorList>
    </citation>
    <scope>NUCLEOTIDE SEQUENCE [LARGE SCALE GENOMIC DNA]</scope>
    <source>
        <strain evidence="2 3">ICMP 19473</strain>
    </source>
</reference>
<name>A0A3M5P0T5_PSEVI</name>
<dbReference type="Proteomes" id="UP000273854">
    <property type="component" value="Unassembled WGS sequence"/>
</dbReference>
<feature type="compositionally biased region" description="Polar residues" evidence="1">
    <location>
        <begin position="14"/>
        <end position="23"/>
    </location>
</feature>
<feature type="region of interest" description="Disordered" evidence="1">
    <location>
        <begin position="14"/>
        <end position="42"/>
    </location>
</feature>
<comment type="caution">
    <text evidence="2">The sequence shown here is derived from an EMBL/GenBank/DDBJ whole genome shotgun (WGS) entry which is preliminary data.</text>
</comment>
<dbReference type="InterPro" id="IPR045425">
    <property type="entry name" value="DUF6508"/>
</dbReference>
<evidence type="ECO:0000313" key="2">
    <source>
        <dbReference type="EMBL" id="RMT78131.1"/>
    </source>
</evidence>
<dbReference type="AlphaFoldDB" id="A0A3M5P0T5"/>
<protein>
    <submittedName>
        <fullName evidence="2">Uncharacterized protein</fullName>
    </submittedName>
</protein>
<dbReference type="Pfam" id="PF20118">
    <property type="entry name" value="DUF6508"/>
    <property type="match status" value="1"/>
</dbReference>
<dbReference type="EMBL" id="RBTP01000066">
    <property type="protein sequence ID" value="RMT78131.1"/>
    <property type="molecule type" value="Genomic_DNA"/>
</dbReference>
<organism evidence="2 3">
    <name type="scientific">Pseudomonas viridiflava</name>
    <name type="common">Phytomonas viridiflava</name>
    <dbReference type="NCBI Taxonomy" id="33069"/>
    <lineage>
        <taxon>Bacteria</taxon>
        <taxon>Pseudomonadati</taxon>
        <taxon>Pseudomonadota</taxon>
        <taxon>Gammaproteobacteria</taxon>
        <taxon>Pseudomonadales</taxon>
        <taxon>Pseudomonadaceae</taxon>
        <taxon>Pseudomonas</taxon>
    </lineage>
</organism>
<dbReference type="RefSeq" id="WP_183136070.1">
    <property type="nucleotide sequence ID" value="NZ_RBTP01000066.1"/>
</dbReference>
<evidence type="ECO:0000313" key="3">
    <source>
        <dbReference type="Proteomes" id="UP000273854"/>
    </source>
</evidence>